<proteinExistence type="predicted"/>
<feature type="region of interest" description="Disordered" evidence="1">
    <location>
        <begin position="119"/>
        <end position="156"/>
    </location>
</feature>
<feature type="compositionally biased region" description="Gly residues" evidence="1">
    <location>
        <begin position="544"/>
        <end position="553"/>
    </location>
</feature>
<evidence type="ECO:0000313" key="3">
    <source>
        <dbReference type="Proteomes" id="UP001153292"/>
    </source>
</evidence>
<dbReference type="Proteomes" id="UP001153292">
    <property type="component" value="Chromosome 22"/>
</dbReference>
<evidence type="ECO:0000256" key="1">
    <source>
        <dbReference type="SAM" id="MobiDB-lite"/>
    </source>
</evidence>
<feature type="region of interest" description="Disordered" evidence="1">
    <location>
        <begin position="242"/>
        <end position="343"/>
    </location>
</feature>
<evidence type="ECO:0000313" key="2">
    <source>
        <dbReference type="EMBL" id="CAH0403240.1"/>
    </source>
</evidence>
<reference evidence="2" key="1">
    <citation type="submission" date="2021-12" db="EMBL/GenBank/DDBJ databases">
        <authorList>
            <person name="King R."/>
        </authorList>
    </citation>
    <scope>NUCLEOTIDE SEQUENCE</scope>
</reference>
<feature type="region of interest" description="Disordered" evidence="1">
    <location>
        <begin position="1"/>
        <end position="35"/>
    </location>
</feature>
<feature type="compositionally biased region" description="Low complexity" evidence="1">
    <location>
        <begin position="299"/>
        <end position="322"/>
    </location>
</feature>
<name>A0ABN8B2J7_CHISP</name>
<organism evidence="2 3">
    <name type="scientific">Chilo suppressalis</name>
    <name type="common">Asiatic rice borer moth</name>
    <dbReference type="NCBI Taxonomy" id="168631"/>
    <lineage>
        <taxon>Eukaryota</taxon>
        <taxon>Metazoa</taxon>
        <taxon>Ecdysozoa</taxon>
        <taxon>Arthropoda</taxon>
        <taxon>Hexapoda</taxon>
        <taxon>Insecta</taxon>
        <taxon>Pterygota</taxon>
        <taxon>Neoptera</taxon>
        <taxon>Endopterygota</taxon>
        <taxon>Lepidoptera</taxon>
        <taxon>Glossata</taxon>
        <taxon>Ditrysia</taxon>
        <taxon>Pyraloidea</taxon>
        <taxon>Crambidae</taxon>
        <taxon>Crambinae</taxon>
        <taxon>Chilo</taxon>
    </lineage>
</organism>
<feature type="region of interest" description="Disordered" evidence="1">
    <location>
        <begin position="538"/>
        <end position="561"/>
    </location>
</feature>
<dbReference type="EMBL" id="OU963915">
    <property type="protein sequence ID" value="CAH0403240.1"/>
    <property type="molecule type" value="Genomic_DNA"/>
</dbReference>
<sequence>MEGHTTKSDSTPQTDKTTHGVGQENPKRAPSPTTASIASLAAALSDLRLKINEDDPTVLGPINAGDFVTIACALWRQTGDLSRGVRYTGQPGVVTVFAAPPQEVRTYSSVASATVGAVGPAGRKTTKSAKTSPKGAVKKGAEQRGEPAVVPPKRPALDERRRKAYLACITALKRTKGADRLALFEKFGVNKDSIRERIDKMRIDELGHRSPREPWLLSLGLIPESHLTSWYDMSTAEEMRESAAKKADGAVKKAAKSSLSEETPVEAPAKSAAPKPGPAPKKSEPQLPPKPKTKEAKAAAKPSAGTKAPAPATKAAKPAGKAVGDKAETKGAKAPKAKGPAPAPVLISKEMNDADMSLLVNLSEVLGAEGLWEEDGTPSLPSGMAPPFVRLAARKALRLATLDKYLESGSLCSPEDRSKTRAVAIDDLKVSTQVAADHAVRVRWALPSELNMPDAPVMQAFARVFVRKQASPATPFAVKVAFERTLAGLSEKTKALVEASFIPAKIRPAPPKKEGASEQEQKPVKWIFHSGTQHAVFNKDTYGGPTGEAGKGVGMTVPSTN</sequence>
<accession>A0ABN8B2J7</accession>
<protein>
    <submittedName>
        <fullName evidence="2">Uncharacterized protein</fullName>
    </submittedName>
</protein>
<feature type="compositionally biased region" description="Basic and acidic residues" evidence="1">
    <location>
        <begin position="242"/>
        <end position="251"/>
    </location>
</feature>
<gene>
    <name evidence="2" type="ORF">CHILSU_LOCUS6507</name>
</gene>
<keyword evidence="3" id="KW-1185">Reference proteome</keyword>